<dbReference type="InterPro" id="IPR029063">
    <property type="entry name" value="SAM-dependent_MTases_sf"/>
</dbReference>
<evidence type="ECO:0000313" key="6">
    <source>
        <dbReference type="Proteomes" id="UP000183952"/>
    </source>
</evidence>
<dbReference type="EMBL" id="FRAD01000008">
    <property type="protein sequence ID" value="SHJ86883.1"/>
    <property type="molecule type" value="Genomic_DNA"/>
</dbReference>
<dbReference type="AlphaFoldDB" id="A0A1M6MUC1"/>
<gene>
    <name evidence="5" type="ORF">SAMN02745248_01168</name>
</gene>
<dbReference type="SUPFAM" id="SSF53335">
    <property type="entry name" value="S-adenosyl-L-methionine-dependent methyltransferases"/>
    <property type="match status" value="1"/>
</dbReference>
<dbReference type="GO" id="GO:0032259">
    <property type="term" value="P:methylation"/>
    <property type="evidence" value="ECO:0007669"/>
    <property type="project" value="UniProtKB-KW"/>
</dbReference>
<feature type="domain" description="DNA methylase adenine-specific" evidence="4">
    <location>
        <begin position="325"/>
        <end position="587"/>
    </location>
</feature>
<dbReference type="STRING" id="1121331.SAMN02745248_01168"/>
<reference evidence="5 6" key="1">
    <citation type="submission" date="2016-11" db="EMBL/GenBank/DDBJ databases">
        <authorList>
            <person name="Jaros S."/>
            <person name="Januszkiewicz K."/>
            <person name="Wedrychowicz H."/>
        </authorList>
    </citation>
    <scope>NUCLEOTIDE SEQUENCE [LARGE SCALE GENOMIC DNA]</scope>
    <source>
        <strain evidence="5 6">DSM 3090</strain>
    </source>
</reference>
<dbReference type="GO" id="GO:0003677">
    <property type="term" value="F:DNA binding"/>
    <property type="evidence" value="ECO:0007669"/>
    <property type="project" value="InterPro"/>
</dbReference>
<evidence type="ECO:0000259" key="4">
    <source>
        <dbReference type="Pfam" id="PF02384"/>
    </source>
</evidence>
<dbReference type="RefSeq" id="WP_072903185.1">
    <property type="nucleotide sequence ID" value="NZ_FRAD01000008.1"/>
</dbReference>
<dbReference type="PANTHER" id="PTHR33841:SF5">
    <property type="entry name" value="DNA METHYLASE (MODIFICATION METHYLASE) (METHYLTRANSFERASE)-RELATED"/>
    <property type="match status" value="1"/>
</dbReference>
<dbReference type="CDD" id="cd02440">
    <property type="entry name" value="AdoMet_MTases"/>
    <property type="match status" value="1"/>
</dbReference>
<evidence type="ECO:0000256" key="3">
    <source>
        <dbReference type="ARBA" id="ARBA00022691"/>
    </source>
</evidence>
<name>A0A1M6MUC1_9CLOT</name>
<keyword evidence="1 5" id="KW-0489">Methyltransferase</keyword>
<dbReference type="Gene3D" id="3.40.50.150">
    <property type="entry name" value="Vaccinia Virus protein VP39"/>
    <property type="match status" value="1"/>
</dbReference>
<evidence type="ECO:0000256" key="1">
    <source>
        <dbReference type="ARBA" id="ARBA00022603"/>
    </source>
</evidence>
<dbReference type="Proteomes" id="UP000183952">
    <property type="component" value="Unassembled WGS sequence"/>
</dbReference>
<dbReference type="Pfam" id="PF02384">
    <property type="entry name" value="N6_Mtase"/>
    <property type="match status" value="1"/>
</dbReference>
<keyword evidence="6" id="KW-1185">Reference proteome</keyword>
<evidence type="ECO:0000256" key="2">
    <source>
        <dbReference type="ARBA" id="ARBA00022679"/>
    </source>
</evidence>
<dbReference type="GO" id="GO:0008170">
    <property type="term" value="F:N-methyltransferase activity"/>
    <property type="evidence" value="ECO:0007669"/>
    <property type="project" value="InterPro"/>
</dbReference>
<dbReference type="OrthoDB" id="9815272at2"/>
<keyword evidence="2" id="KW-0808">Transferase</keyword>
<dbReference type="InterPro" id="IPR003356">
    <property type="entry name" value="DNA_methylase_A-5"/>
</dbReference>
<dbReference type="PANTHER" id="PTHR33841">
    <property type="entry name" value="DNA METHYLTRANSFERASE YEEA-RELATED"/>
    <property type="match status" value="1"/>
</dbReference>
<sequence>MRKAGSTSENERSWAIDLISDINTYIYEKNDESVIKHAGGEMSLSTGGGSLFPDTLLFGDKGKTSILQGWELKYPDTSIEDKELIDNAKIKAELLGVNSFLIWNVSIAKLYVKSNESEEFKVIKEWDSLAHITTRAEVAYNMHEVRNELHIILDDLNYFFRNGILKSEKVLNSISGEKLLSLMFDNIENCAESIKNECIVNGDLNDEVLLWWDMEGITYGKKANKWFEISKLAIISLMNKFIFANILKKYNSKANVIDRINEESSIEDCLETFDNISSECDFYNIFEEKMGERYINDESLSILLNFNKYLVELDFTNYNDTILEGVLTQVVTRSKRKVAGQFSTPRELAVFLSALTIKNKKSRVLDPCCGTGTIAKAVYDIKKVSGIESKEAIKQVWAGDKFRYPLQFAMLALTSPENMGQQINIYKDDVFNLSEGERISIHDVNSNNILSVDCGKYDVVVSNLPFVQQENLLELNSTAIEFINKTNSIFNGRSDLYAYIALKLDEILTEQGRIGIIVSNSWLGTEFGDKFFEELQNRYNIECIITSGKARWFKNADVVTNIIILNKRNVNIEDNIKFIVVNEDIAKLIGSGDVVSQVDNASKLVAKIRQGIDTREFTINNYSTNDIKELDKIGMIKNSLFTDCRWLLDLKDKLVPITDYFVVKRGERRGCNDLFYPKKHNIEEEYIVPVMKKLDTSAYMMNLNASIDGFVCGKTLKELEELGHNGARNWIAKFDGAKDKNGKIYNQKLARANIHWYEMSLNSTFDIGLLINPDERLFFSKAPYPVFFDQRLTGLVRNNNNDDLSILVAMLNSILGIFYIEAIGFGRGLGVLDINKSKVEERFRMLNPQLISEDDKENIKDLYNKLEARGVKPIMDELSQNDRINFDKAVLRAFGLEEYYDRIKISLLQLFKIRKSVGK</sequence>
<proteinExistence type="predicted"/>
<evidence type="ECO:0000313" key="5">
    <source>
        <dbReference type="EMBL" id="SHJ86883.1"/>
    </source>
</evidence>
<keyword evidence="3" id="KW-0949">S-adenosyl-L-methionine</keyword>
<protein>
    <submittedName>
        <fullName evidence="5">Type I restriction-modification system, DNA methylase subunit</fullName>
    </submittedName>
</protein>
<organism evidence="5 6">
    <name type="scientific">Hathewaya proteolytica DSM 3090</name>
    <dbReference type="NCBI Taxonomy" id="1121331"/>
    <lineage>
        <taxon>Bacteria</taxon>
        <taxon>Bacillati</taxon>
        <taxon>Bacillota</taxon>
        <taxon>Clostridia</taxon>
        <taxon>Eubacteriales</taxon>
        <taxon>Clostridiaceae</taxon>
        <taxon>Hathewaya</taxon>
    </lineage>
</organism>
<accession>A0A1M6MUC1</accession>
<dbReference type="PRINTS" id="PR00507">
    <property type="entry name" value="N12N6MTFRASE"/>
</dbReference>
<dbReference type="InterPro" id="IPR050953">
    <property type="entry name" value="N4_N6_ade-DNA_methylase"/>
</dbReference>